<feature type="domain" description="Arf-GAP" evidence="10">
    <location>
        <begin position="1"/>
        <end position="124"/>
    </location>
</feature>
<proteinExistence type="predicted"/>
<dbReference type="Pfam" id="PF08518">
    <property type="entry name" value="GIT_SHD"/>
    <property type="match status" value="2"/>
</dbReference>
<dbReference type="InterPro" id="IPR036770">
    <property type="entry name" value="Ankyrin_rpt-contain_sf"/>
</dbReference>
<evidence type="ECO:0000256" key="8">
    <source>
        <dbReference type="PROSITE-ProRule" id="PRU00288"/>
    </source>
</evidence>
<dbReference type="InterPro" id="IPR001164">
    <property type="entry name" value="ArfGAP_dom"/>
</dbReference>
<dbReference type="GO" id="GO:0007420">
    <property type="term" value="P:brain development"/>
    <property type="evidence" value="ECO:0007669"/>
    <property type="project" value="InterPro"/>
</dbReference>
<keyword evidence="1" id="KW-0343">GTPase activation</keyword>
<dbReference type="PANTHER" id="PTHR46097:SF4">
    <property type="entry name" value="ARF GTPASE-ACTIVATING PROTEIN GIT2"/>
    <property type="match status" value="1"/>
</dbReference>
<dbReference type="SMART" id="SM00555">
    <property type="entry name" value="GIT"/>
    <property type="match status" value="2"/>
</dbReference>
<evidence type="ECO:0000256" key="1">
    <source>
        <dbReference type="ARBA" id="ARBA00022468"/>
    </source>
</evidence>
<evidence type="ECO:0000256" key="4">
    <source>
        <dbReference type="ARBA" id="ARBA00022771"/>
    </source>
</evidence>
<evidence type="ECO:0000256" key="6">
    <source>
        <dbReference type="ARBA" id="ARBA00023043"/>
    </source>
</evidence>
<keyword evidence="12" id="KW-1185">Reference proteome</keyword>
<keyword evidence="2" id="KW-0479">Metal-binding</keyword>
<dbReference type="FunFam" id="1.25.40.20:FF:000013">
    <property type="entry name" value="ARF GTPase-activating protein GIT1 isoform 1"/>
    <property type="match status" value="1"/>
</dbReference>
<dbReference type="InterPro" id="IPR038508">
    <property type="entry name" value="ArfGAP_dom_sf"/>
</dbReference>
<evidence type="ECO:0000256" key="7">
    <source>
        <dbReference type="PROSITE-ProRule" id="PRU00023"/>
    </source>
</evidence>
<evidence type="ECO:0000256" key="9">
    <source>
        <dbReference type="SAM" id="MobiDB-lite"/>
    </source>
</evidence>
<dbReference type="GO" id="GO:0008270">
    <property type="term" value="F:zinc ion binding"/>
    <property type="evidence" value="ECO:0007669"/>
    <property type="project" value="UniProtKB-KW"/>
</dbReference>
<evidence type="ECO:0000256" key="5">
    <source>
        <dbReference type="ARBA" id="ARBA00022833"/>
    </source>
</evidence>
<dbReference type="InterPro" id="IPR002110">
    <property type="entry name" value="Ankyrin_rpt"/>
</dbReference>
<dbReference type="Proteomes" id="UP000472266">
    <property type="component" value="Chromosome 12"/>
</dbReference>
<dbReference type="CDD" id="cd08847">
    <property type="entry name" value="ArfGap_GIT2"/>
    <property type="match status" value="1"/>
</dbReference>
<dbReference type="GO" id="GO:0031267">
    <property type="term" value="F:small GTPase binding"/>
    <property type="evidence" value="ECO:0007669"/>
    <property type="project" value="TreeGrafter"/>
</dbReference>
<dbReference type="GO" id="GO:0036465">
    <property type="term" value="P:synaptic vesicle recycling"/>
    <property type="evidence" value="ECO:0007669"/>
    <property type="project" value="TreeGrafter"/>
</dbReference>
<dbReference type="Ensembl" id="ENSSHBT00005022155.1">
    <property type="protein sequence ID" value="ENSSHBP00005018531.1"/>
    <property type="gene ID" value="ENSSHBG00005008968.1"/>
</dbReference>
<keyword evidence="3" id="KW-0677">Repeat</keyword>
<dbReference type="FunFam" id="1.10.220.150:FF:000003">
    <property type="entry name" value="ARF GTPase-activating protein GIT2 isoform 1"/>
    <property type="match status" value="1"/>
</dbReference>
<dbReference type="SUPFAM" id="SSF57863">
    <property type="entry name" value="ArfGap/RecO-like zinc finger"/>
    <property type="match status" value="1"/>
</dbReference>
<dbReference type="InterPro" id="IPR047161">
    <property type="entry name" value="GIT-like"/>
</dbReference>
<dbReference type="FunFam" id="1.20.120.330:FF:000002">
    <property type="entry name" value="ARF GTPase-activating protein GIT2 isoform 1"/>
    <property type="match status" value="1"/>
</dbReference>
<dbReference type="Gene3D" id="1.10.220.150">
    <property type="entry name" value="Arf GTPase activating protein"/>
    <property type="match status" value="1"/>
</dbReference>
<sequence>MAKRLRSSEVCADCSAPDPCWASINRGILICDECCSVHRSLGRHISQVRHLKHTPWPPTLLQMVETLYNNGANSIWEHSLLDPASVMSGRRKASPQDKVHPNKAEFIRAKYQMLAFVHRLPCREDDSVTAKDLSKQLHSSVRTGNLETCLRLLSLGAQANFFHPEKGNTPLHVAAKAGQTLQAELLAVYGADPGTQDSNGKTPVDYARQGGHHELAERLVEIQYELTDRLAFYLCGRKPEHKNGQHFVIPQMADRRLSLDLSELAKAAKKKLQSLSNHLFEELAMDVYDEVDRRETDAVWLATQNHSTLVTETTVVPFLPVNPEYSSTRNQGRQKLARFNAHEFATLVIDILSDAKRRQQGNPLSGSKENVELILKSISNQHSSESQDNDQPDYDSVASDEDTDLETNAAKSNRQKLQTLQSENTNLRRQATTNIYQVQSGSEYTDPTNNSSLKRRPSARGSRPMSMYETGSGQKPYLPMGEVPYPEESITRLQPFPPHASKLEKQSSVSEGDYDNPTTPLELEEPGSGRKGRQRSIIWQGEGSIPEDTDTAPSSSLPSTEDVIRKTEQITKNIQELLRAAQENKHDSYIPCSERIHVAVTEMAALFPKKPKSELVRTSLRLLTSSAYRLQSECKKTLPVETCPGTDIQLVTQQVIQCAYDIAKAAKQLVTITTKENNN</sequence>
<evidence type="ECO:0000313" key="11">
    <source>
        <dbReference type="Ensembl" id="ENSSHBP00005018531.1"/>
    </source>
</evidence>
<dbReference type="GO" id="GO:0098793">
    <property type="term" value="C:presynapse"/>
    <property type="evidence" value="ECO:0007669"/>
    <property type="project" value="GOC"/>
</dbReference>
<dbReference type="PROSITE" id="PS50115">
    <property type="entry name" value="ARFGAP"/>
    <property type="match status" value="1"/>
</dbReference>
<feature type="compositionally biased region" description="Polar residues" evidence="9">
    <location>
        <begin position="409"/>
        <end position="452"/>
    </location>
</feature>
<dbReference type="SMART" id="SM00105">
    <property type="entry name" value="ArfGap"/>
    <property type="match status" value="1"/>
</dbReference>
<evidence type="ECO:0000259" key="10">
    <source>
        <dbReference type="PROSITE" id="PS50115"/>
    </source>
</evidence>
<evidence type="ECO:0000313" key="12">
    <source>
        <dbReference type="Proteomes" id="UP000472266"/>
    </source>
</evidence>
<dbReference type="GO" id="GO:0032012">
    <property type="term" value="P:regulation of ARF protein signal transduction"/>
    <property type="evidence" value="ECO:0007669"/>
    <property type="project" value="InterPro"/>
</dbReference>
<dbReference type="InterPro" id="IPR037278">
    <property type="entry name" value="ARFGAP/RecO"/>
</dbReference>
<gene>
    <name evidence="11" type="primary">GIT2</name>
</gene>
<evidence type="ECO:0000256" key="2">
    <source>
        <dbReference type="ARBA" id="ARBA00022723"/>
    </source>
</evidence>
<organism evidence="11 12">
    <name type="scientific">Strigops habroptila</name>
    <name type="common">Kakapo</name>
    <dbReference type="NCBI Taxonomy" id="2489341"/>
    <lineage>
        <taxon>Eukaryota</taxon>
        <taxon>Metazoa</taxon>
        <taxon>Chordata</taxon>
        <taxon>Craniata</taxon>
        <taxon>Vertebrata</taxon>
        <taxon>Euteleostomi</taxon>
        <taxon>Archelosauria</taxon>
        <taxon>Archosauria</taxon>
        <taxon>Dinosauria</taxon>
        <taxon>Saurischia</taxon>
        <taxon>Theropoda</taxon>
        <taxon>Coelurosauria</taxon>
        <taxon>Aves</taxon>
        <taxon>Neognathae</taxon>
        <taxon>Neoaves</taxon>
        <taxon>Telluraves</taxon>
        <taxon>Australaves</taxon>
        <taxon>Psittaciformes</taxon>
        <taxon>Psittacidae</taxon>
        <taxon>Strigops</taxon>
    </lineage>
</organism>
<dbReference type="Pfam" id="PF01412">
    <property type="entry name" value="ArfGap"/>
    <property type="match status" value="1"/>
</dbReference>
<feature type="repeat" description="ANK" evidence="7">
    <location>
        <begin position="166"/>
        <end position="198"/>
    </location>
</feature>
<dbReference type="AlphaFoldDB" id="A0A672USU8"/>
<protein>
    <submittedName>
        <fullName evidence="11">GIT ArfGAP 2</fullName>
    </submittedName>
</protein>
<dbReference type="PANTHER" id="PTHR46097">
    <property type="entry name" value="G PROTEIN-COUPLED RECEPTOR KINASE INTERACTING ARFGAP"/>
    <property type="match status" value="1"/>
</dbReference>
<keyword evidence="5" id="KW-0862">Zinc</keyword>
<dbReference type="SMART" id="SM00248">
    <property type="entry name" value="ANK"/>
    <property type="match status" value="3"/>
</dbReference>
<dbReference type="InterPro" id="IPR022018">
    <property type="entry name" value="GIT1_C"/>
</dbReference>
<dbReference type="PROSITE" id="PS50088">
    <property type="entry name" value="ANK_REPEAT"/>
    <property type="match status" value="1"/>
</dbReference>
<feature type="compositionally biased region" description="Acidic residues" evidence="9">
    <location>
        <begin position="387"/>
        <end position="405"/>
    </location>
</feature>
<dbReference type="Pfam" id="PF12205">
    <property type="entry name" value="GIT1_C"/>
    <property type="match status" value="1"/>
</dbReference>
<dbReference type="GeneTree" id="ENSGT00940000156383"/>
<dbReference type="PROSITE" id="PS50297">
    <property type="entry name" value="ANK_REP_REGION"/>
    <property type="match status" value="1"/>
</dbReference>
<reference evidence="11 12" key="1">
    <citation type="submission" date="2019-11" db="EMBL/GenBank/DDBJ databases">
        <title>Strigops habroptila (kakapo) genome, bStrHab1, primary haplotype, v2.</title>
        <authorList>
            <person name="Jarvis E.D."/>
            <person name="Howard J."/>
            <person name="Rhie A."/>
            <person name="Phillippy A."/>
            <person name="Korlach J."/>
            <person name="Digby A."/>
            <person name="Iorns D."/>
            <person name="Eason D."/>
            <person name="Robertson B."/>
            <person name="Raemaekers T."/>
            <person name="Howe K."/>
            <person name="Lewin H."/>
            <person name="Damas J."/>
            <person name="Hastie A."/>
            <person name="Tracey A."/>
            <person name="Chow W."/>
            <person name="Fedrigo O."/>
        </authorList>
    </citation>
    <scope>NUCLEOTIDE SEQUENCE [LARGE SCALE GENOMIC DNA]</scope>
</reference>
<dbReference type="InterPro" id="IPR013724">
    <property type="entry name" value="GIT_SHD"/>
</dbReference>
<keyword evidence="6 7" id="KW-0040">ANK repeat</keyword>
<reference evidence="11" key="2">
    <citation type="submission" date="2025-08" db="UniProtKB">
        <authorList>
            <consortium name="Ensembl"/>
        </authorList>
    </citation>
    <scope>IDENTIFICATION</scope>
</reference>
<accession>A0A672USU8</accession>
<dbReference type="Pfam" id="PF12796">
    <property type="entry name" value="Ank_2"/>
    <property type="match status" value="1"/>
</dbReference>
<dbReference type="Gene3D" id="1.25.40.20">
    <property type="entry name" value="Ankyrin repeat-containing domain"/>
    <property type="match status" value="1"/>
</dbReference>
<dbReference type="SUPFAM" id="SSF48403">
    <property type="entry name" value="Ankyrin repeat"/>
    <property type="match status" value="1"/>
</dbReference>
<keyword evidence="4 8" id="KW-0863">Zinc-finger</keyword>
<dbReference type="GO" id="GO:0005096">
    <property type="term" value="F:GTPase activator activity"/>
    <property type="evidence" value="ECO:0007669"/>
    <property type="project" value="UniProtKB-KW"/>
</dbReference>
<dbReference type="PRINTS" id="PR00405">
    <property type="entry name" value="REVINTRACTNG"/>
</dbReference>
<evidence type="ECO:0000256" key="3">
    <source>
        <dbReference type="ARBA" id="ARBA00022737"/>
    </source>
</evidence>
<name>A0A672USU8_STRHB</name>
<reference evidence="11" key="3">
    <citation type="submission" date="2025-09" db="UniProtKB">
        <authorList>
            <consortium name="Ensembl"/>
        </authorList>
    </citation>
    <scope>IDENTIFICATION</scope>
</reference>
<dbReference type="Gene3D" id="1.20.120.330">
    <property type="entry name" value="Nucleotidyltransferases domain 2"/>
    <property type="match status" value="1"/>
</dbReference>
<feature type="region of interest" description="Disordered" evidence="9">
    <location>
        <begin position="380"/>
        <end position="564"/>
    </location>
</feature>
<dbReference type="GO" id="GO:0008277">
    <property type="term" value="P:regulation of G protein-coupled receptor signaling pathway"/>
    <property type="evidence" value="ECO:0007669"/>
    <property type="project" value="TreeGrafter"/>
</dbReference>